<dbReference type="EMBL" id="JACXVP010000011">
    <property type="protein sequence ID" value="KAG5578053.1"/>
    <property type="molecule type" value="Genomic_DNA"/>
</dbReference>
<keyword evidence="2" id="KW-1185">Reference proteome</keyword>
<reference evidence="1 2" key="1">
    <citation type="submission" date="2020-09" db="EMBL/GenBank/DDBJ databases">
        <title>De no assembly of potato wild relative species, Solanum commersonii.</title>
        <authorList>
            <person name="Cho K."/>
        </authorList>
    </citation>
    <scope>NUCLEOTIDE SEQUENCE [LARGE SCALE GENOMIC DNA]</scope>
    <source>
        <strain evidence="1">LZ3.2</strain>
        <tissue evidence="1">Leaf</tissue>
    </source>
</reference>
<sequence>MEEIIFTKIYHGGILSEIAVPTYVGNCAYTRILLRTTFHFGTTDYTKESGGRINLGEAADLSGEADIPLKEKQKVRYDEDCEVSIFELGMVFEGANRPQKAVAIML</sequence>
<comment type="caution">
    <text evidence="1">The sequence shown here is derived from an EMBL/GenBank/DDBJ whole genome shotgun (WGS) entry which is preliminary data.</text>
</comment>
<accession>A0A9J5WRX8</accession>
<evidence type="ECO:0000313" key="2">
    <source>
        <dbReference type="Proteomes" id="UP000824120"/>
    </source>
</evidence>
<evidence type="ECO:0000313" key="1">
    <source>
        <dbReference type="EMBL" id="KAG5578053.1"/>
    </source>
</evidence>
<protein>
    <submittedName>
        <fullName evidence="1">Uncharacterized protein</fullName>
    </submittedName>
</protein>
<name>A0A9J5WRX8_SOLCO</name>
<dbReference type="Proteomes" id="UP000824120">
    <property type="component" value="Chromosome 11"/>
</dbReference>
<gene>
    <name evidence="1" type="ORF">H5410_058187</name>
</gene>
<dbReference type="OrthoDB" id="1306246at2759"/>
<dbReference type="AlphaFoldDB" id="A0A9J5WRX8"/>
<proteinExistence type="predicted"/>
<organism evidence="1 2">
    <name type="scientific">Solanum commersonii</name>
    <name type="common">Commerson's wild potato</name>
    <name type="synonym">Commerson's nightshade</name>
    <dbReference type="NCBI Taxonomy" id="4109"/>
    <lineage>
        <taxon>Eukaryota</taxon>
        <taxon>Viridiplantae</taxon>
        <taxon>Streptophyta</taxon>
        <taxon>Embryophyta</taxon>
        <taxon>Tracheophyta</taxon>
        <taxon>Spermatophyta</taxon>
        <taxon>Magnoliopsida</taxon>
        <taxon>eudicotyledons</taxon>
        <taxon>Gunneridae</taxon>
        <taxon>Pentapetalae</taxon>
        <taxon>asterids</taxon>
        <taxon>lamiids</taxon>
        <taxon>Solanales</taxon>
        <taxon>Solanaceae</taxon>
        <taxon>Solanoideae</taxon>
        <taxon>Solaneae</taxon>
        <taxon>Solanum</taxon>
    </lineage>
</organism>